<organism evidence="1">
    <name type="scientific">uncultured Caudovirales phage</name>
    <dbReference type="NCBI Taxonomy" id="2100421"/>
    <lineage>
        <taxon>Viruses</taxon>
        <taxon>Duplodnaviria</taxon>
        <taxon>Heunggongvirae</taxon>
        <taxon>Uroviricota</taxon>
        <taxon>Caudoviricetes</taxon>
        <taxon>Peduoviridae</taxon>
        <taxon>Maltschvirus</taxon>
        <taxon>Maltschvirus maltsch</taxon>
    </lineage>
</organism>
<gene>
    <name evidence="1" type="ORF">UFOVP729_21</name>
</gene>
<proteinExistence type="predicted"/>
<protein>
    <submittedName>
        <fullName evidence="1">Uncharacterized protein</fullName>
    </submittedName>
</protein>
<reference evidence="1" key="1">
    <citation type="submission" date="2020-04" db="EMBL/GenBank/DDBJ databases">
        <authorList>
            <person name="Chiriac C."/>
            <person name="Salcher M."/>
            <person name="Ghai R."/>
            <person name="Kavagutti S V."/>
        </authorList>
    </citation>
    <scope>NUCLEOTIDE SEQUENCE</scope>
</reference>
<accession>A0A6J5NV46</accession>
<dbReference type="EMBL" id="LR796700">
    <property type="protein sequence ID" value="CAB4160925.1"/>
    <property type="molecule type" value="Genomic_DNA"/>
</dbReference>
<name>A0A6J5NV46_9CAUD</name>
<evidence type="ECO:0000313" key="1">
    <source>
        <dbReference type="EMBL" id="CAB4160925.1"/>
    </source>
</evidence>
<sequence>MTYIVENITQKEVNTKFGPKPAFSITANGERYSYGFKKPTFKIGDTIDFQFTENTYGKNVDLTSVRLLSKGEGAPATATAAVAPSKPSYGAAAKVFPIPPLHGDRAIVRQNSITNAVKALDNYLQHAEDTSPRNIDDYANFVIEVARKFEAYSCGDLDLAAAEQMTE</sequence>